<evidence type="ECO:0000313" key="4">
    <source>
        <dbReference type="Proteomes" id="UP000054485"/>
    </source>
</evidence>
<name>A0A0D0A910_9AGAM</name>
<dbReference type="OrthoDB" id="4230923at2759"/>
<feature type="region of interest" description="Disordered" evidence="2">
    <location>
        <begin position="1"/>
        <end position="33"/>
    </location>
</feature>
<dbReference type="InParanoid" id="A0A0D0A910"/>
<reference evidence="3 4" key="1">
    <citation type="submission" date="2014-04" db="EMBL/GenBank/DDBJ databases">
        <authorList>
            <consortium name="DOE Joint Genome Institute"/>
            <person name="Kuo A."/>
            <person name="Ruytinx J."/>
            <person name="Rineau F."/>
            <person name="Colpaert J."/>
            <person name="Kohler A."/>
            <person name="Nagy L.G."/>
            <person name="Floudas D."/>
            <person name="Copeland A."/>
            <person name="Barry K.W."/>
            <person name="Cichocki N."/>
            <person name="Veneault-Fourrey C."/>
            <person name="LaButti K."/>
            <person name="Lindquist E.A."/>
            <person name="Lipzen A."/>
            <person name="Lundell T."/>
            <person name="Morin E."/>
            <person name="Murat C."/>
            <person name="Sun H."/>
            <person name="Tunlid A."/>
            <person name="Henrissat B."/>
            <person name="Grigoriev I.V."/>
            <person name="Hibbett D.S."/>
            <person name="Martin F."/>
            <person name="Nordberg H.P."/>
            <person name="Cantor M.N."/>
            <person name="Hua S.X."/>
        </authorList>
    </citation>
    <scope>NUCLEOTIDE SEQUENCE [LARGE SCALE GENOMIC DNA]</scope>
    <source>
        <strain evidence="3 4">UH-Slu-Lm8-n1</strain>
    </source>
</reference>
<organism evidence="3 4">
    <name type="scientific">Suillus luteus UH-Slu-Lm8-n1</name>
    <dbReference type="NCBI Taxonomy" id="930992"/>
    <lineage>
        <taxon>Eukaryota</taxon>
        <taxon>Fungi</taxon>
        <taxon>Dikarya</taxon>
        <taxon>Basidiomycota</taxon>
        <taxon>Agaricomycotina</taxon>
        <taxon>Agaricomycetes</taxon>
        <taxon>Agaricomycetidae</taxon>
        <taxon>Boletales</taxon>
        <taxon>Suillineae</taxon>
        <taxon>Suillaceae</taxon>
        <taxon>Suillus</taxon>
    </lineage>
</organism>
<evidence type="ECO:0000256" key="2">
    <source>
        <dbReference type="SAM" id="MobiDB-lite"/>
    </source>
</evidence>
<keyword evidence="4" id="KW-1185">Reference proteome</keyword>
<dbReference type="AlphaFoldDB" id="A0A0D0A910"/>
<dbReference type="HOGENOM" id="CLU_085922_0_0_1"/>
<feature type="coiled-coil region" evidence="1">
    <location>
        <begin position="165"/>
        <end position="196"/>
    </location>
</feature>
<evidence type="ECO:0000313" key="3">
    <source>
        <dbReference type="EMBL" id="KIK34629.1"/>
    </source>
</evidence>
<feature type="compositionally biased region" description="Pro residues" evidence="2">
    <location>
        <begin position="12"/>
        <end position="23"/>
    </location>
</feature>
<keyword evidence="1" id="KW-0175">Coiled coil</keyword>
<proteinExistence type="predicted"/>
<sequence>MPQTKQGVGPGNDPPNPRPPTPNVGPNTRHTTRVPTSTEDIAAMSNPVMDTQTAEAYLSYKLLCLQNEPFTLPHLTSILFHITQMSANIPLPVITATRAVAFILKKHSACEIAKAAAEQLAAELVPQLTAQLKEAAALHVDSINSASEQLTNTVNLLDDSLAPTVENAEQDARIAADRIEEAVNELQSSVEECQTSLKALTPSLTSTQDRINQLSTQLMTPPQQVNPAPSSQPTYSSIVASHLPPSVDKAVGRAAIRAREIMLEPQADGALFPPNTSNPDIAK</sequence>
<protein>
    <submittedName>
        <fullName evidence="3">Uncharacterized protein</fullName>
    </submittedName>
</protein>
<gene>
    <name evidence="3" type="ORF">CY34DRAFT_97638</name>
</gene>
<reference evidence="4" key="2">
    <citation type="submission" date="2015-01" db="EMBL/GenBank/DDBJ databases">
        <title>Evolutionary Origins and Diversification of the Mycorrhizal Mutualists.</title>
        <authorList>
            <consortium name="DOE Joint Genome Institute"/>
            <consortium name="Mycorrhizal Genomics Consortium"/>
            <person name="Kohler A."/>
            <person name="Kuo A."/>
            <person name="Nagy L.G."/>
            <person name="Floudas D."/>
            <person name="Copeland A."/>
            <person name="Barry K.W."/>
            <person name="Cichocki N."/>
            <person name="Veneault-Fourrey C."/>
            <person name="LaButti K."/>
            <person name="Lindquist E.A."/>
            <person name="Lipzen A."/>
            <person name="Lundell T."/>
            <person name="Morin E."/>
            <person name="Murat C."/>
            <person name="Riley R."/>
            <person name="Ohm R."/>
            <person name="Sun H."/>
            <person name="Tunlid A."/>
            <person name="Henrissat B."/>
            <person name="Grigoriev I.V."/>
            <person name="Hibbett D.S."/>
            <person name="Martin F."/>
        </authorList>
    </citation>
    <scope>NUCLEOTIDE SEQUENCE [LARGE SCALE GENOMIC DNA]</scope>
    <source>
        <strain evidence="4">UH-Slu-Lm8-n1</strain>
    </source>
</reference>
<feature type="non-terminal residue" evidence="3">
    <location>
        <position position="283"/>
    </location>
</feature>
<dbReference type="Proteomes" id="UP000054485">
    <property type="component" value="Unassembled WGS sequence"/>
</dbReference>
<evidence type="ECO:0000256" key="1">
    <source>
        <dbReference type="SAM" id="Coils"/>
    </source>
</evidence>
<accession>A0A0D0A910</accession>
<dbReference type="EMBL" id="KN835726">
    <property type="protein sequence ID" value="KIK34629.1"/>
    <property type="molecule type" value="Genomic_DNA"/>
</dbReference>